<gene>
    <name evidence="2" type="ORF">N790_13105</name>
</gene>
<dbReference type="EMBL" id="AVCH01000013">
    <property type="protein sequence ID" value="KFN52005.1"/>
    <property type="molecule type" value="Genomic_DNA"/>
</dbReference>
<feature type="transmembrane region" description="Helical" evidence="1">
    <location>
        <begin position="22"/>
        <end position="42"/>
    </location>
</feature>
<protein>
    <recommendedName>
        <fullName evidence="4">Prepilin-type N-terminal cleavage/methylation domain-containing protein</fullName>
    </recommendedName>
</protein>
<dbReference type="InterPro" id="IPR045584">
    <property type="entry name" value="Pilin-like"/>
</dbReference>
<dbReference type="eggNOG" id="ENOG5031JBQ">
    <property type="taxonomic scope" value="Bacteria"/>
</dbReference>
<dbReference type="InterPro" id="IPR012902">
    <property type="entry name" value="N_methyl_site"/>
</dbReference>
<keyword evidence="1" id="KW-1133">Transmembrane helix</keyword>
<dbReference type="PATRIC" id="fig|1384054.3.peg.340"/>
<dbReference type="PROSITE" id="PS00409">
    <property type="entry name" value="PROKAR_NTER_METHYL"/>
    <property type="match status" value="1"/>
</dbReference>
<keyword evidence="1" id="KW-0812">Transmembrane</keyword>
<dbReference type="SUPFAM" id="SSF54523">
    <property type="entry name" value="Pili subunits"/>
    <property type="match status" value="1"/>
</dbReference>
<dbReference type="STRING" id="1384054.N790_13105"/>
<evidence type="ECO:0008006" key="4">
    <source>
        <dbReference type="Google" id="ProtNLM"/>
    </source>
</evidence>
<dbReference type="NCBIfam" id="TIGR02532">
    <property type="entry name" value="IV_pilin_GFxxxE"/>
    <property type="match status" value="1"/>
</dbReference>
<keyword evidence="1" id="KW-0472">Membrane</keyword>
<dbReference type="Pfam" id="PF07963">
    <property type="entry name" value="N_methyl"/>
    <property type="match status" value="1"/>
</dbReference>
<accession>A0A091C5V3</accession>
<evidence type="ECO:0000313" key="2">
    <source>
        <dbReference type="EMBL" id="KFN52005.1"/>
    </source>
</evidence>
<organism evidence="2 3">
    <name type="scientific">Arenimonas malthae CC-JY-1</name>
    <dbReference type="NCBI Taxonomy" id="1384054"/>
    <lineage>
        <taxon>Bacteria</taxon>
        <taxon>Pseudomonadati</taxon>
        <taxon>Pseudomonadota</taxon>
        <taxon>Gammaproteobacteria</taxon>
        <taxon>Lysobacterales</taxon>
        <taxon>Lysobacteraceae</taxon>
        <taxon>Arenimonas</taxon>
    </lineage>
</organism>
<dbReference type="Proteomes" id="UP000029392">
    <property type="component" value="Unassembled WGS sequence"/>
</dbReference>
<dbReference type="OrthoDB" id="6058242at2"/>
<name>A0A091C5V3_9GAMM</name>
<dbReference type="AlphaFoldDB" id="A0A091C5V3"/>
<sequence>MPTSVSCRAAEAGPRGCAGRGFSLLELLIVLALLGLMTALVAPRLQRTYEAIAGSGERAEVRRQLGRLPRLARIAGEPIVVAEGDAAALAAVLALPEGWQVTPLEPLRVEANGLCHASRVRVEGLGDAEDLSLSMPTCGVADAP</sequence>
<keyword evidence="3" id="KW-1185">Reference proteome</keyword>
<dbReference type="RefSeq" id="WP_043800044.1">
    <property type="nucleotide sequence ID" value="NZ_AVCH01000013.1"/>
</dbReference>
<evidence type="ECO:0000256" key="1">
    <source>
        <dbReference type="SAM" id="Phobius"/>
    </source>
</evidence>
<evidence type="ECO:0000313" key="3">
    <source>
        <dbReference type="Proteomes" id="UP000029392"/>
    </source>
</evidence>
<proteinExistence type="predicted"/>
<comment type="caution">
    <text evidence="2">The sequence shown here is derived from an EMBL/GenBank/DDBJ whole genome shotgun (WGS) entry which is preliminary data.</text>
</comment>
<reference evidence="2 3" key="1">
    <citation type="submission" date="2013-09" db="EMBL/GenBank/DDBJ databases">
        <title>Genome sequencing of Arenimonas malthae.</title>
        <authorList>
            <person name="Chen F."/>
            <person name="Wang G."/>
        </authorList>
    </citation>
    <scope>NUCLEOTIDE SEQUENCE [LARGE SCALE GENOMIC DNA]</scope>
    <source>
        <strain evidence="2 3">CC-JY-1</strain>
    </source>
</reference>